<dbReference type="Proteomes" id="UP000257014">
    <property type="component" value="Unassembled WGS sequence"/>
</dbReference>
<organism evidence="1 3">
    <name type="scientific">Caldibacillus debilis</name>
    <dbReference type="NCBI Taxonomy" id="301148"/>
    <lineage>
        <taxon>Bacteria</taxon>
        <taxon>Bacillati</taxon>
        <taxon>Bacillota</taxon>
        <taxon>Bacilli</taxon>
        <taxon>Bacillales</taxon>
        <taxon>Bacillaceae</taxon>
        <taxon>Caldibacillus</taxon>
    </lineage>
</organism>
<name>A0A150LZ08_9BACI</name>
<comment type="caution">
    <text evidence="1">The sequence shown here is derived from an EMBL/GenBank/DDBJ whole genome shotgun (WGS) entry which is preliminary data.</text>
</comment>
<dbReference type="STRING" id="301148.B4135_2465"/>
<evidence type="ECO:0000313" key="4">
    <source>
        <dbReference type="Proteomes" id="UP000257014"/>
    </source>
</evidence>
<dbReference type="Proteomes" id="UP000075683">
    <property type="component" value="Unassembled WGS sequence"/>
</dbReference>
<accession>A0A150LZ08</accession>
<gene>
    <name evidence="1" type="ORF">B4135_2465</name>
    <name evidence="2" type="ORF">C6P37_07825</name>
</gene>
<sequence>MRNSADNVKLKNSERRRSKLGLFFSPEMFTSSFHLLNVVNAQDQAVGLVAALFAEKKVYVYGILEKEGVEEDFKELALHYIKGLAKTAPDAEVYSCVYSGCRKIDFQDEAE</sequence>
<reference evidence="2 4" key="2">
    <citation type="submission" date="2018-03" db="EMBL/GenBank/DDBJ databases">
        <authorList>
            <person name="Keele B.F."/>
        </authorList>
    </citation>
    <scope>NUCLEOTIDE SEQUENCE [LARGE SCALE GENOMIC DNA]</scope>
    <source>
        <strain evidence="2">ZCTH4_d</strain>
    </source>
</reference>
<dbReference type="EMBL" id="LQYT01000056">
    <property type="protein sequence ID" value="KYD17443.1"/>
    <property type="molecule type" value="Genomic_DNA"/>
</dbReference>
<reference evidence="1 3" key="1">
    <citation type="submission" date="2016-01" db="EMBL/GenBank/DDBJ databases">
        <title>Draft Genome Sequences of Seven Thermophilic Sporeformers Isolated from Foods.</title>
        <authorList>
            <person name="Berendsen E.M."/>
            <person name="Wells-Bennik M.H."/>
            <person name="Krawcyk A.O."/>
            <person name="De Jong A."/>
            <person name="Holsappel S."/>
            <person name="Eijlander R.T."/>
            <person name="Kuipers O.P."/>
        </authorList>
    </citation>
    <scope>NUCLEOTIDE SEQUENCE [LARGE SCALE GENOMIC DNA]</scope>
    <source>
        <strain evidence="1 3">B4135</strain>
    </source>
</reference>
<dbReference type="OrthoDB" id="2880068at2"/>
<protein>
    <submittedName>
        <fullName evidence="1">Uncharacterized protein</fullName>
    </submittedName>
</protein>
<dbReference type="AlphaFoldDB" id="A0A150LZ08"/>
<proteinExistence type="predicted"/>
<evidence type="ECO:0000313" key="3">
    <source>
        <dbReference type="Proteomes" id="UP000075683"/>
    </source>
</evidence>
<evidence type="ECO:0000313" key="2">
    <source>
        <dbReference type="EMBL" id="REJ28545.1"/>
    </source>
</evidence>
<dbReference type="RefSeq" id="WP_061569145.1">
    <property type="nucleotide sequence ID" value="NZ_QEWE01000016.1"/>
</dbReference>
<dbReference type="EMBL" id="QEWE01000016">
    <property type="protein sequence ID" value="REJ28545.1"/>
    <property type="molecule type" value="Genomic_DNA"/>
</dbReference>
<evidence type="ECO:0000313" key="1">
    <source>
        <dbReference type="EMBL" id="KYD17443.1"/>
    </source>
</evidence>